<dbReference type="SUPFAM" id="SSF52058">
    <property type="entry name" value="L domain-like"/>
    <property type="match status" value="1"/>
</dbReference>
<name>A0AA86N924_9EUKA</name>
<dbReference type="InterPro" id="IPR001611">
    <property type="entry name" value="Leu-rich_rpt"/>
</dbReference>
<dbReference type="AlphaFoldDB" id="A0AA86N924"/>
<dbReference type="PROSITE" id="PS51450">
    <property type="entry name" value="LRR"/>
    <property type="match status" value="2"/>
</dbReference>
<keyword evidence="1" id="KW-0433">Leucine-rich repeat</keyword>
<reference evidence="3" key="1">
    <citation type="submission" date="2023-06" db="EMBL/GenBank/DDBJ databases">
        <authorList>
            <person name="Kurt Z."/>
        </authorList>
    </citation>
    <scope>NUCLEOTIDE SEQUENCE</scope>
</reference>
<dbReference type="PANTHER" id="PTHR46652">
    <property type="entry name" value="LEUCINE-RICH REPEAT AND IQ DOMAIN-CONTAINING PROTEIN 1-RELATED"/>
    <property type="match status" value="1"/>
</dbReference>
<evidence type="ECO:0000313" key="3">
    <source>
        <dbReference type="EMBL" id="CAI9915075.1"/>
    </source>
</evidence>
<keyword evidence="5" id="KW-1185">Reference proteome</keyword>
<evidence type="ECO:0000256" key="1">
    <source>
        <dbReference type="ARBA" id="ARBA00022614"/>
    </source>
</evidence>
<proteinExistence type="predicted"/>
<gene>
    <name evidence="3" type="ORF">HINF_LOCUS2720</name>
    <name evidence="4" type="ORF">HINF_LOCUS30613</name>
</gene>
<evidence type="ECO:0000313" key="4">
    <source>
        <dbReference type="EMBL" id="CAL6025948.1"/>
    </source>
</evidence>
<reference evidence="4 5" key="2">
    <citation type="submission" date="2024-07" db="EMBL/GenBank/DDBJ databases">
        <authorList>
            <person name="Akdeniz Z."/>
        </authorList>
    </citation>
    <scope>NUCLEOTIDE SEQUENCE [LARGE SCALE GENOMIC DNA]</scope>
</reference>
<dbReference type="EMBL" id="CAXDID020000100">
    <property type="protein sequence ID" value="CAL6025948.1"/>
    <property type="molecule type" value="Genomic_DNA"/>
</dbReference>
<evidence type="ECO:0000313" key="5">
    <source>
        <dbReference type="Proteomes" id="UP001642409"/>
    </source>
</evidence>
<organism evidence="3">
    <name type="scientific">Hexamita inflata</name>
    <dbReference type="NCBI Taxonomy" id="28002"/>
    <lineage>
        <taxon>Eukaryota</taxon>
        <taxon>Metamonada</taxon>
        <taxon>Diplomonadida</taxon>
        <taxon>Hexamitidae</taxon>
        <taxon>Hexamitinae</taxon>
        <taxon>Hexamita</taxon>
    </lineage>
</organism>
<accession>A0AA86N924</accession>
<dbReference type="Gene3D" id="3.80.10.10">
    <property type="entry name" value="Ribonuclease Inhibitor"/>
    <property type="match status" value="1"/>
</dbReference>
<dbReference type="Proteomes" id="UP001642409">
    <property type="component" value="Unassembled WGS sequence"/>
</dbReference>
<dbReference type="EMBL" id="CATOUU010000062">
    <property type="protein sequence ID" value="CAI9915075.1"/>
    <property type="molecule type" value="Genomic_DNA"/>
</dbReference>
<evidence type="ECO:0000256" key="2">
    <source>
        <dbReference type="ARBA" id="ARBA00022737"/>
    </source>
</evidence>
<dbReference type="PANTHER" id="PTHR46652:SF3">
    <property type="entry name" value="LEUCINE-RICH REPEAT-CONTAINING PROTEIN 9"/>
    <property type="match status" value="1"/>
</dbReference>
<sequence length="254" mass="29554">MQTYLNNSPLYIQTMINNYISKLNNNQLIINRDELLTNLQFADQIAAQIIRIHFCKNVNFQIAPKFLVVLSVQSSGLTNLNGIQNMNLLKELNLGYNKISDIGHIRGLKMLEKVNLQYNEIVDISPLKYLKLVELDVTQNKIIDTSTVNQIQTLDTLYAEGNFIVNEKELQKHPNYYQFELGYQKIPTQQQINQYQRIKAVNSTQIQLDNIRTKNFKHKFLNKMKHTLEIVQIVIENSSLQSKLFCSIYQDADQ</sequence>
<protein>
    <submittedName>
        <fullName evidence="3">Leucine-rich repeat domain-containing protein</fullName>
    </submittedName>
    <submittedName>
        <fullName evidence="4">Leucine-rich_repeat domain-containing protein</fullName>
    </submittedName>
</protein>
<dbReference type="Pfam" id="PF13516">
    <property type="entry name" value="LRR_6"/>
    <property type="match status" value="1"/>
</dbReference>
<comment type="caution">
    <text evidence="3">The sequence shown here is derived from an EMBL/GenBank/DDBJ whole genome shotgun (WGS) entry which is preliminary data.</text>
</comment>
<dbReference type="InterPro" id="IPR050836">
    <property type="entry name" value="SDS22/Internalin_LRR"/>
</dbReference>
<dbReference type="InterPro" id="IPR032675">
    <property type="entry name" value="LRR_dom_sf"/>
</dbReference>
<keyword evidence="2" id="KW-0677">Repeat</keyword>